<feature type="transmembrane region" description="Helical" evidence="9">
    <location>
        <begin position="85"/>
        <end position="106"/>
    </location>
</feature>
<dbReference type="Gene3D" id="3.60.110.10">
    <property type="entry name" value="Carbon-nitrogen hydrolase"/>
    <property type="match status" value="1"/>
</dbReference>
<evidence type="ECO:0000256" key="6">
    <source>
        <dbReference type="ARBA" id="ARBA00022989"/>
    </source>
</evidence>
<comment type="pathway">
    <text evidence="9">Protein modification; lipoprotein biosynthesis (N-acyl transfer).</text>
</comment>
<dbReference type="PROSITE" id="PS50263">
    <property type="entry name" value="CN_HYDROLASE"/>
    <property type="match status" value="1"/>
</dbReference>
<protein>
    <recommendedName>
        <fullName evidence="9">Apolipoprotein N-acyltransferase</fullName>
        <shortName evidence="9">ALP N-acyltransferase</shortName>
        <ecNumber evidence="9">2.3.1.269</ecNumber>
    </recommendedName>
</protein>
<dbReference type="Pfam" id="PF00795">
    <property type="entry name" value="CN_hydrolase"/>
    <property type="match status" value="1"/>
</dbReference>
<organism evidence="11 12">
    <name type="scientific">Methylocystis bryophila</name>
    <dbReference type="NCBI Taxonomy" id="655015"/>
    <lineage>
        <taxon>Bacteria</taxon>
        <taxon>Pseudomonadati</taxon>
        <taxon>Pseudomonadota</taxon>
        <taxon>Alphaproteobacteria</taxon>
        <taxon>Hyphomicrobiales</taxon>
        <taxon>Methylocystaceae</taxon>
        <taxon>Methylocystis</taxon>
    </lineage>
</organism>
<evidence type="ECO:0000256" key="2">
    <source>
        <dbReference type="ARBA" id="ARBA00010065"/>
    </source>
</evidence>
<keyword evidence="7 9" id="KW-0472">Membrane</keyword>
<dbReference type="RefSeq" id="WP_085770228.1">
    <property type="nucleotide sequence ID" value="NZ_AP027149.1"/>
</dbReference>
<feature type="domain" description="CN hydrolase" evidence="10">
    <location>
        <begin position="265"/>
        <end position="512"/>
    </location>
</feature>
<feature type="transmembrane region" description="Helical" evidence="9">
    <location>
        <begin position="47"/>
        <end position="64"/>
    </location>
</feature>
<dbReference type="PANTHER" id="PTHR38686:SF1">
    <property type="entry name" value="APOLIPOPROTEIN N-ACYLTRANSFERASE"/>
    <property type="match status" value="1"/>
</dbReference>
<dbReference type="Proteomes" id="UP000193978">
    <property type="component" value="Chromosome"/>
</dbReference>
<evidence type="ECO:0000256" key="9">
    <source>
        <dbReference type="HAMAP-Rule" id="MF_01148"/>
    </source>
</evidence>
<dbReference type="STRING" id="655015.B1812_02695"/>
<keyword evidence="11" id="KW-0449">Lipoprotein</keyword>
<dbReference type="PANTHER" id="PTHR38686">
    <property type="entry name" value="APOLIPOPROTEIN N-ACYLTRANSFERASE"/>
    <property type="match status" value="1"/>
</dbReference>
<feature type="transmembrane region" description="Helical" evidence="9">
    <location>
        <begin position="519"/>
        <end position="540"/>
    </location>
</feature>
<proteinExistence type="inferred from homology"/>
<dbReference type="InterPro" id="IPR004563">
    <property type="entry name" value="Apolipo_AcylTrfase"/>
</dbReference>
<feature type="transmembrane region" description="Helical" evidence="9">
    <location>
        <begin position="196"/>
        <end position="215"/>
    </location>
</feature>
<comment type="function">
    <text evidence="9">Catalyzes the phospholipid dependent N-acylation of the N-terminal cysteine of apolipoprotein, the last step in lipoprotein maturation.</text>
</comment>
<name>A0A1W6MRH6_9HYPH</name>
<dbReference type="NCBIfam" id="TIGR00546">
    <property type="entry name" value="lnt"/>
    <property type="match status" value="1"/>
</dbReference>
<dbReference type="InterPro" id="IPR036526">
    <property type="entry name" value="C-N_Hydrolase_sf"/>
</dbReference>
<feature type="transmembrane region" description="Helical" evidence="9">
    <location>
        <begin position="227"/>
        <end position="247"/>
    </location>
</feature>
<dbReference type="CDD" id="cd07571">
    <property type="entry name" value="ALP_N-acyl_transferase"/>
    <property type="match status" value="1"/>
</dbReference>
<keyword evidence="6 9" id="KW-1133">Transmembrane helix</keyword>
<keyword evidence="4 9" id="KW-0808">Transferase</keyword>
<evidence type="ECO:0000313" key="11">
    <source>
        <dbReference type="EMBL" id="ARN80172.1"/>
    </source>
</evidence>
<dbReference type="UniPathway" id="UPA00666"/>
<reference evidence="11 12" key="1">
    <citation type="submission" date="2017-02" db="EMBL/GenBank/DDBJ databases">
        <authorList>
            <person name="Peterson S.W."/>
        </authorList>
    </citation>
    <scope>NUCLEOTIDE SEQUENCE [LARGE SCALE GENOMIC DNA]</scope>
    <source>
        <strain evidence="11 12">S285</strain>
    </source>
</reference>
<evidence type="ECO:0000313" key="12">
    <source>
        <dbReference type="Proteomes" id="UP000193978"/>
    </source>
</evidence>
<dbReference type="KEGG" id="mbry:B1812_02695"/>
<dbReference type="PROSITE" id="PS51318">
    <property type="entry name" value="TAT"/>
    <property type="match status" value="1"/>
</dbReference>
<keyword evidence="8 9" id="KW-0012">Acyltransferase</keyword>
<dbReference type="InterPro" id="IPR045378">
    <property type="entry name" value="LNT_N"/>
</dbReference>
<dbReference type="EMBL" id="CP019948">
    <property type="protein sequence ID" value="ARN80172.1"/>
    <property type="molecule type" value="Genomic_DNA"/>
</dbReference>
<evidence type="ECO:0000256" key="5">
    <source>
        <dbReference type="ARBA" id="ARBA00022692"/>
    </source>
</evidence>
<comment type="subcellular location">
    <subcellularLocation>
        <location evidence="1 9">Cell membrane</location>
        <topology evidence="1 9">Multi-pass membrane protein</topology>
    </subcellularLocation>
</comment>
<dbReference type="GO" id="GO:0042158">
    <property type="term" value="P:lipoprotein biosynthetic process"/>
    <property type="evidence" value="ECO:0007669"/>
    <property type="project" value="UniProtKB-UniRule"/>
</dbReference>
<evidence type="ECO:0000256" key="7">
    <source>
        <dbReference type="ARBA" id="ARBA00023136"/>
    </source>
</evidence>
<dbReference type="AlphaFoldDB" id="A0A1W6MRH6"/>
<evidence type="ECO:0000256" key="3">
    <source>
        <dbReference type="ARBA" id="ARBA00022475"/>
    </source>
</evidence>
<dbReference type="HAMAP" id="MF_01148">
    <property type="entry name" value="Lnt"/>
    <property type="match status" value="1"/>
</dbReference>
<accession>A0A1W6MRH6</accession>
<feature type="transmembrane region" description="Helical" evidence="9">
    <location>
        <begin position="118"/>
        <end position="141"/>
    </location>
</feature>
<evidence type="ECO:0000259" key="10">
    <source>
        <dbReference type="PROSITE" id="PS50263"/>
    </source>
</evidence>
<evidence type="ECO:0000256" key="8">
    <source>
        <dbReference type="ARBA" id="ARBA00023315"/>
    </source>
</evidence>
<dbReference type="Pfam" id="PF20154">
    <property type="entry name" value="LNT_N"/>
    <property type="match status" value="1"/>
</dbReference>
<keyword evidence="3 9" id="KW-1003">Cell membrane</keyword>
<dbReference type="InterPro" id="IPR003010">
    <property type="entry name" value="C-N_Hydrolase"/>
</dbReference>
<gene>
    <name evidence="9" type="primary">lnt</name>
    <name evidence="11" type="ORF">B1812_02695</name>
</gene>
<comment type="similarity">
    <text evidence="2 9">Belongs to the CN hydrolase family. Apolipoprotein N-acyltransferase subfamily.</text>
</comment>
<keyword evidence="12" id="KW-1185">Reference proteome</keyword>
<dbReference type="GO" id="GO:0016410">
    <property type="term" value="F:N-acyltransferase activity"/>
    <property type="evidence" value="ECO:0007669"/>
    <property type="project" value="UniProtKB-UniRule"/>
</dbReference>
<dbReference type="OrthoDB" id="9804277at2"/>
<dbReference type="EC" id="2.3.1.269" evidence="9"/>
<evidence type="ECO:0000256" key="4">
    <source>
        <dbReference type="ARBA" id="ARBA00022679"/>
    </source>
</evidence>
<feature type="transmembrane region" description="Helical" evidence="9">
    <location>
        <begin position="153"/>
        <end position="176"/>
    </location>
</feature>
<dbReference type="GO" id="GO:0005886">
    <property type="term" value="C:plasma membrane"/>
    <property type="evidence" value="ECO:0007669"/>
    <property type="project" value="UniProtKB-SubCell"/>
</dbReference>
<sequence length="545" mass="57861">MNETLERLRPAPKLLSWPHRVILAEGWSRRSLAFLAGASGALALEPLGFAPAMAASLILAVWLLDGCADSPADAGLAARMAPIRAAAGVGWWWGFGYFLAGLWWLGTAMLVEPDQFAWALPLAILGMPAALALFPAAGFAFARLLWSPGALRVLALAAGLGGAEWLRGHVLTGFPWNDIGMALAGALPLAQSASLFGLHGLDLVAIVIFAAPATLIEDPGEGKNWRLQPLVGVAVMALALMAFGGAMRLRAHATSFVPGTALRVVQPNLPQDAKFRPENGEAILAGYLALSDRQAGPAHGGVGDATHVFWPESAFPFVVTRKPRALAEIARRLQGSVLITGAARAEEAAGHTKLFNAIDVLEGERLVSAYDKMHLVPFGEYLPLEGLLRPFGVNHLVPGIWDVGTGPRRLSIPGLPPVAPLICYEAIFSGEAVDGRPPRPEWMLNVTNDGWFGKTSGPYQHFAQARLRAVEEGLPLVRVANTGVSAIVDPYGRILQSLPLGVEGVIDGALPEPASPTFFARYGSFVFPALWAVLLCGALYGRLRS</sequence>
<dbReference type="InterPro" id="IPR006311">
    <property type="entry name" value="TAT_signal"/>
</dbReference>
<comment type="catalytic activity">
    <reaction evidence="9">
        <text>N-terminal S-1,2-diacyl-sn-glyceryl-L-cysteinyl-[lipoprotein] + a glycerophospholipid = N-acyl-S-1,2-diacyl-sn-glyceryl-L-cysteinyl-[lipoprotein] + a 2-acyl-sn-glycero-3-phospholipid + H(+)</text>
        <dbReference type="Rhea" id="RHEA:48228"/>
        <dbReference type="Rhea" id="RHEA-COMP:14681"/>
        <dbReference type="Rhea" id="RHEA-COMP:14684"/>
        <dbReference type="ChEBI" id="CHEBI:15378"/>
        <dbReference type="ChEBI" id="CHEBI:136912"/>
        <dbReference type="ChEBI" id="CHEBI:140656"/>
        <dbReference type="ChEBI" id="CHEBI:140657"/>
        <dbReference type="ChEBI" id="CHEBI:140660"/>
        <dbReference type="EC" id="2.3.1.269"/>
    </reaction>
</comment>
<keyword evidence="5 9" id="KW-0812">Transmembrane</keyword>
<evidence type="ECO:0000256" key="1">
    <source>
        <dbReference type="ARBA" id="ARBA00004651"/>
    </source>
</evidence>
<dbReference type="SUPFAM" id="SSF56317">
    <property type="entry name" value="Carbon-nitrogen hydrolase"/>
    <property type="match status" value="1"/>
</dbReference>